<sequence length="546" mass="63388">MEIYKLPLVDRFFDLQTVKSTLSYEAPDDDNQLQLDQFKTQRFRNELPNFLKNINEIQQMDEENLSMSINALANFSRYNPKDTIAKILIDSGAVDMLVNYGSNDIVTYISNPIFYKNICNVFNIFGEISKSTDQTIIFIMMQKGVLTLCIKNQCIIDDFLNKTICFILKNFISSSFFSRAMVYSTKILSSIELSGNTPLILYQHISAITEIFASKGTKPDDPVKWEPQEKCFEFWNTFMQNYYSDDIFDKNEFENFVKNGLKFSVNEPLYEICNRLLPLNDNICVLNCLKTLFILVDCDCRNFPPQICENICLGGLSFLASFSKYLKTKSKQINEYALKIVYRAFSPKKIHANNLIANDVAAEIINFLINSRLNLDEIIIAYASNSLTNILETIDYFSFISSDINSEEEEEEPECENILLFIYQALRCGSFRIRKTILFFYMTLVVYHLDNKRVNKSLGENINEILSIIEFIPDVDLKIKFVKNIKYILDVEYDNNDEKFLSLLSNNNGFEIICNFTKDENKELAEISDQVINLHYDGYMFDRTIK</sequence>
<dbReference type="Gene3D" id="1.25.10.10">
    <property type="entry name" value="Leucine-rich Repeat Variant"/>
    <property type="match status" value="1"/>
</dbReference>
<protein>
    <submittedName>
        <fullName evidence="1">Uncharacterized protein</fullName>
    </submittedName>
</protein>
<organism evidence="1 2">
    <name type="scientific">Tritrichomonas musculus</name>
    <dbReference type="NCBI Taxonomy" id="1915356"/>
    <lineage>
        <taxon>Eukaryota</taxon>
        <taxon>Metamonada</taxon>
        <taxon>Parabasalia</taxon>
        <taxon>Tritrichomonadida</taxon>
        <taxon>Tritrichomonadidae</taxon>
        <taxon>Tritrichomonas</taxon>
    </lineage>
</organism>
<comment type="caution">
    <text evidence="1">The sequence shown here is derived from an EMBL/GenBank/DDBJ whole genome shotgun (WGS) entry which is preliminary data.</text>
</comment>
<evidence type="ECO:0000313" key="2">
    <source>
        <dbReference type="Proteomes" id="UP001470230"/>
    </source>
</evidence>
<dbReference type="EMBL" id="JAPFFF010000001">
    <property type="protein sequence ID" value="KAK8898565.1"/>
    <property type="molecule type" value="Genomic_DNA"/>
</dbReference>
<name>A0ABR2L8H8_9EUKA</name>
<dbReference type="Proteomes" id="UP001470230">
    <property type="component" value="Unassembled WGS sequence"/>
</dbReference>
<proteinExistence type="predicted"/>
<dbReference type="SUPFAM" id="SSF48371">
    <property type="entry name" value="ARM repeat"/>
    <property type="match status" value="1"/>
</dbReference>
<accession>A0ABR2L8H8</accession>
<reference evidence="1 2" key="1">
    <citation type="submission" date="2024-04" db="EMBL/GenBank/DDBJ databases">
        <title>Tritrichomonas musculus Genome.</title>
        <authorList>
            <person name="Alves-Ferreira E."/>
            <person name="Grigg M."/>
            <person name="Lorenzi H."/>
            <person name="Galac M."/>
        </authorList>
    </citation>
    <scope>NUCLEOTIDE SEQUENCE [LARGE SCALE GENOMIC DNA]</scope>
    <source>
        <strain evidence="1 2">EAF2021</strain>
    </source>
</reference>
<gene>
    <name evidence="1" type="ORF">M9Y10_000857</name>
</gene>
<keyword evidence="2" id="KW-1185">Reference proteome</keyword>
<evidence type="ECO:0000313" key="1">
    <source>
        <dbReference type="EMBL" id="KAK8898565.1"/>
    </source>
</evidence>
<dbReference type="InterPro" id="IPR016024">
    <property type="entry name" value="ARM-type_fold"/>
</dbReference>
<dbReference type="InterPro" id="IPR011989">
    <property type="entry name" value="ARM-like"/>
</dbReference>